<dbReference type="KEGG" id="nja:NSJP_0146"/>
<feature type="signal peptide" evidence="1">
    <location>
        <begin position="1"/>
        <end position="29"/>
    </location>
</feature>
<sequence>MRSACAKTSRYLGLVLAMTLCLTTSAGSAQPESSPVTPDFSGSLVRQVNGQRHQAQIFSKGNRLRLEYKYAVRTDHGYAAIEIIRLDLGEAWYVLAQQKELLIMPLDADDVLPFQSELSGERERVLVGDATAAGRPTRLYEVQTEKDGRVERFYEWVDVETGIVLKLVSRDRDWTFEYQRIRFSPQPSFYFDEPPGYRKRSIGTTKKRQG</sequence>
<dbReference type="Proteomes" id="UP000192042">
    <property type="component" value="Chromosome I"/>
</dbReference>
<protein>
    <recommendedName>
        <fullName evidence="4">DUF4412 domain-containing protein</fullName>
    </recommendedName>
</protein>
<name>A0A1W1HZY9_9BACT</name>
<evidence type="ECO:0000313" key="2">
    <source>
        <dbReference type="EMBL" id="SLM46318.1"/>
    </source>
</evidence>
<dbReference type="AlphaFoldDB" id="A0A1W1HZY9"/>
<keyword evidence="1" id="KW-0732">Signal</keyword>
<keyword evidence="3" id="KW-1185">Reference proteome</keyword>
<gene>
    <name evidence="2" type="ORF">NSJP_0146</name>
</gene>
<evidence type="ECO:0000256" key="1">
    <source>
        <dbReference type="SAM" id="SignalP"/>
    </source>
</evidence>
<evidence type="ECO:0000313" key="3">
    <source>
        <dbReference type="Proteomes" id="UP000192042"/>
    </source>
</evidence>
<dbReference type="STRING" id="1325564.NSJP_0146"/>
<organism evidence="2 3">
    <name type="scientific">Nitrospira japonica</name>
    <dbReference type="NCBI Taxonomy" id="1325564"/>
    <lineage>
        <taxon>Bacteria</taxon>
        <taxon>Pseudomonadati</taxon>
        <taxon>Nitrospirota</taxon>
        <taxon>Nitrospiria</taxon>
        <taxon>Nitrospirales</taxon>
        <taxon>Nitrospiraceae</taxon>
        <taxon>Nitrospira</taxon>
    </lineage>
</organism>
<reference evidence="2 3" key="1">
    <citation type="submission" date="2017-03" db="EMBL/GenBank/DDBJ databases">
        <authorList>
            <person name="Afonso C.L."/>
            <person name="Miller P.J."/>
            <person name="Scott M.A."/>
            <person name="Spackman E."/>
            <person name="Goraichik I."/>
            <person name="Dimitrov K.M."/>
            <person name="Suarez D.L."/>
            <person name="Swayne D.E."/>
        </authorList>
    </citation>
    <scope>NUCLEOTIDE SEQUENCE [LARGE SCALE GENOMIC DNA]</scope>
    <source>
        <strain evidence="2">Genome sequencing of Nitrospira japonica strain NJ11</strain>
    </source>
</reference>
<evidence type="ECO:0008006" key="4">
    <source>
        <dbReference type="Google" id="ProtNLM"/>
    </source>
</evidence>
<dbReference type="Gene3D" id="2.50.20.10">
    <property type="entry name" value="Lipoprotein localisation LolA/LolB/LppX"/>
    <property type="match status" value="1"/>
</dbReference>
<dbReference type="EMBL" id="LT828648">
    <property type="protein sequence ID" value="SLM46318.1"/>
    <property type="molecule type" value="Genomic_DNA"/>
</dbReference>
<accession>A0A1W1HZY9</accession>
<feature type="chain" id="PRO_5012212946" description="DUF4412 domain-containing protein" evidence="1">
    <location>
        <begin position="30"/>
        <end position="210"/>
    </location>
</feature>
<proteinExistence type="predicted"/>